<name>A0A0E1RY84_COCIM</name>
<dbReference type="EMBL" id="GG704911">
    <property type="protein sequence ID" value="EAS35112.2"/>
    <property type="molecule type" value="Genomic_DNA"/>
</dbReference>
<organism evidence="2 3">
    <name type="scientific">Coccidioides immitis (strain RS)</name>
    <name type="common">Valley fever fungus</name>
    <dbReference type="NCBI Taxonomy" id="246410"/>
    <lineage>
        <taxon>Eukaryota</taxon>
        <taxon>Fungi</taxon>
        <taxon>Dikarya</taxon>
        <taxon>Ascomycota</taxon>
        <taxon>Pezizomycotina</taxon>
        <taxon>Eurotiomycetes</taxon>
        <taxon>Eurotiomycetidae</taxon>
        <taxon>Onygenales</taxon>
        <taxon>Onygenaceae</taxon>
        <taxon>Coccidioides</taxon>
    </lineage>
</organism>
<dbReference type="OMA" id="YGHFTTT"/>
<dbReference type="PANTHER" id="PTHR35896">
    <property type="entry name" value="IG-LIKE DOMAIN-CONTAINING PROTEIN"/>
    <property type="match status" value="1"/>
</dbReference>
<evidence type="ECO:0000256" key="1">
    <source>
        <dbReference type="SAM" id="Phobius"/>
    </source>
</evidence>
<keyword evidence="3" id="KW-1185">Reference proteome</keyword>
<dbReference type="AlphaFoldDB" id="A0A0E1RY84"/>
<keyword evidence="1" id="KW-1133">Transmembrane helix</keyword>
<dbReference type="RefSeq" id="XP_001246695.2">
    <property type="nucleotide sequence ID" value="XM_001246694.2"/>
</dbReference>
<dbReference type="GeneID" id="4566362"/>
<dbReference type="InParanoid" id="A0A0E1RY84"/>
<dbReference type="InterPro" id="IPR053008">
    <property type="entry name" value="Phomopsin_biosynth_assoc"/>
</dbReference>
<reference evidence="3" key="2">
    <citation type="journal article" date="2010" name="Genome Res.">
        <title>Population genomic sequencing of Coccidioides fungi reveals recent hybridization and transposon control.</title>
        <authorList>
            <person name="Neafsey D.E."/>
            <person name="Barker B.M."/>
            <person name="Sharpton T.J."/>
            <person name="Stajich J.E."/>
            <person name="Park D.J."/>
            <person name="Whiston E."/>
            <person name="Hung C.-Y."/>
            <person name="McMahan C."/>
            <person name="White J."/>
            <person name="Sykes S."/>
            <person name="Heiman D."/>
            <person name="Young S."/>
            <person name="Zeng Q."/>
            <person name="Abouelleil A."/>
            <person name="Aftuck L."/>
            <person name="Bessette D."/>
            <person name="Brown A."/>
            <person name="FitzGerald M."/>
            <person name="Lui A."/>
            <person name="Macdonald J.P."/>
            <person name="Priest M."/>
            <person name="Orbach M.J."/>
            <person name="Galgiani J.N."/>
            <person name="Kirkland T.N."/>
            <person name="Cole G.T."/>
            <person name="Birren B.W."/>
            <person name="Henn M.R."/>
            <person name="Taylor J.W."/>
            <person name="Rounsley S.D."/>
        </authorList>
    </citation>
    <scope>GENOME REANNOTATION</scope>
    <source>
        <strain evidence="3">RS</strain>
    </source>
</reference>
<evidence type="ECO:0000313" key="3">
    <source>
        <dbReference type="Proteomes" id="UP000001261"/>
    </source>
</evidence>
<reference evidence="3" key="1">
    <citation type="journal article" date="2009" name="Genome Res.">
        <title>Comparative genomic analyses of the human fungal pathogens Coccidioides and their relatives.</title>
        <authorList>
            <person name="Sharpton T.J."/>
            <person name="Stajich J.E."/>
            <person name="Rounsley S.D."/>
            <person name="Gardner M.J."/>
            <person name="Wortman J.R."/>
            <person name="Jordar V.S."/>
            <person name="Maiti R."/>
            <person name="Kodira C.D."/>
            <person name="Neafsey D.E."/>
            <person name="Zeng Q."/>
            <person name="Hung C.-Y."/>
            <person name="McMahan C."/>
            <person name="Muszewska A."/>
            <person name="Grynberg M."/>
            <person name="Mandel M.A."/>
            <person name="Kellner E.M."/>
            <person name="Barker B.M."/>
            <person name="Galgiani J.N."/>
            <person name="Orbach M.J."/>
            <person name="Kirkland T.N."/>
            <person name="Cole G.T."/>
            <person name="Henn M.R."/>
            <person name="Birren B.W."/>
            <person name="Taylor J.W."/>
        </authorList>
    </citation>
    <scope>NUCLEOTIDE SEQUENCE [LARGE SCALE GENOMIC DNA]</scope>
    <source>
        <strain evidence="3">RS</strain>
    </source>
</reference>
<dbReference type="Proteomes" id="UP000001261">
    <property type="component" value="Unassembled WGS sequence"/>
</dbReference>
<dbReference type="OrthoDB" id="3501153at2759"/>
<dbReference type="PANTHER" id="PTHR35896:SF3">
    <property type="entry name" value="MAJOR FACILITATOR SUPERFAMILY TRANSPORTER"/>
    <property type="match status" value="1"/>
</dbReference>
<evidence type="ECO:0000313" key="2">
    <source>
        <dbReference type="EMBL" id="EAS35112.2"/>
    </source>
</evidence>
<keyword evidence="1" id="KW-0472">Membrane</keyword>
<gene>
    <name evidence="2" type="ORF">CIMG_00466</name>
</gene>
<dbReference type="VEuPathDB" id="FungiDB:CIMG_00466"/>
<accession>A0A0E1RY84</accession>
<proteinExistence type="predicted"/>
<dbReference type="KEGG" id="cim:CIMG_00466"/>
<keyword evidence="1" id="KW-0812">Transmembrane</keyword>
<protein>
    <submittedName>
        <fullName evidence="2">Uncharacterized protein</fullName>
    </submittedName>
</protein>
<feature type="transmembrane region" description="Helical" evidence="1">
    <location>
        <begin position="68"/>
        <end position="91"/>
    </location>
</feature>
<sequence length="290" mass="33407">MARAIISFGHLSRFTLRAPWWKKQQDYATVKTSEDEETMDTAEPVYHPNMLRRVALGHIDKSTRMIKFIFFSFVMLLVLAFVVMFISQLVFASNHPAQNNVQKSKMNTASPSPQTMHPTSSYGHAIYDGHLHPPAAKGMRSILKSPCGTNATSARAAGCHFDIISFAWLHHKCYDAELSKSFSSIHEWEWFLQPNREQPVLASEALSGNYPVLYVNWEYHVRHCTYMWKKMHRAILKENGLETIDWYIAPYEHTEHCAEMLLSRGKHFEFDVINTGIRVKYPDCGIAPER</sequence>